<feature type="region of interest" description="Disordered" evidence="8">
    <location>
        <begin position="228"/>
        <end position="284"/>
    </location>
</feature>
<gene>
    <name evidence="11" type="ORF">FCC1311_022862</name>
</gene>
<dbReference type="OrthoDB" id="156855at2759"/>
<dbReference type="InterPro" id="IPR050973">
    <property type="entry name" value="H3K9_Histone-Lys_N-MTase"/>
</dbReference>
<dbReference type="PANTHER" id="PTHR46223:SF3">
    <property type="entry name" value="HISTONE-LYSINE N-METHYLTRANSFERASE SET-23"/>
    <property type="match status" value="1"/>
</dbReference>
<evidence type="ECO:0000313" key="12">
    <source>
        <dbReference type="Proteomes" id="UP000241890"/>
    </source>
</evidence>
<evidence type="ECO:0000256" key="1">
    <source>
        <dbReference type="ARBA" id="ARBA00004286"/>
    </source>
</evidence>
<evidence type="ECO:0000256" key="7">
    <source>
        <dbReference type="ARBA" id="ARBA00022833"/>
    </source>
</evidence>
<evidence type="ECO:0000256" key="6">
    <source>
        <dbReference type="ARBA" id="ARBA00022723"/>
    </source>
</evidence>
<evidence type="ECO:0000256" key="8">
    <source>
        <dbReference type="SAM" id="MobiDB-lite"/>
    </source>
</evidence>
<evidence type="ECO:0000256" key="2">
    <source>
        <dbReference type="ARBA" id="ARBA00022454"/>
    </source>
</evidence>
<proteinExistence type="predicted"/>
<dbReference type="PROSITE" id="PS50280">
    <property type="entry name" value="SET"/>
    <property type="match status" value="1"/>
</dbReference>
<keyword evidence="2" id="KW-0158">Chromosome</keyword>
<keyword evidence="3 11" id="KW-0489">Methyltransferase</keyword>
<reference evidence="11 12" key="1">
    <citation type="submission" date="2017-12" db="EMBL/GenBank/DDBJ databases">
        <title>Sequencing, de novo assembly and annotation of complete genome of a new Thraustochytrid species, strain FCC1311.</title>
        <authorList>
            <person name="Sedici K."/>
            <person name="Godart F."/>
            <person name="Aiese Cigliano R."/>
            <person name="Sanseverino W."/>
            <person name="Barakat M."/>
            <person name="Ortet P."/>
            <person name="Marechal E."/>
            <person name="Cagnac O."/>
            <person name="Amato A."/>
        </authorList>
    </citation>
    <scope>NUCLEOTIDE SEQUENCE [LARGE SCALE GENOMIC DNA]</scope>
</reference>
<dbReference type="InterPro" id="IPR001214">
    <property type="entry name" value="SET_dom"/>
</dbReference>
<feature type="domain" description="Post-SET" evidence="10">
    <location>
        <begin position="206"/>
        <end position="222"/>
    </location>
</feature>
<feature type="domain" description="SET" evidence="9">
    <location>
        <begin position="77"/>
        <end position="197"/>
    </location>
</feature>
<dbReference type="Pfam" id="PF00856">
    <property type="entry name" value="SET"/>
    <property type="match status" value="1"/>
</dbReference>
<comment type="caution">
    <text evidence="11">The sequence shown here is derived from an EMBL/GenBank/DDBJ whole genome shotgun (WGS) entry which is preliminary data.</text>
</comment>
<evidence type="ECO:0000313" key="11">
    <source>
        <dbReference type="EMBL" id="GBG26066.1"/>
    </source>
</evidence>
<keyword evidence="7" id="KW-0862">Zinc</keyword>
<evidence type="ECO:0000259" key="9">
    <source>
        <dbReference type="PROSITE" id="PS50280"/>
    </source>
</evidence>
<sequence length="284" mass="31529">MGDAHYEFADASAHERFSSCRPIRLINRDLGYPIAVVDDDGSYLVPPDEDFEEENFLATQTRAWLGAVQKCRRDGWPRVENKTSRVHGVGVFAAQDIPAGATIGFYNGTVYTQEAWDELERLGESRTDNFLFNLNDGAHGIVLDGCFGKGINALKFLNHSCSPNVRMQEVFLQGSWAVLVVALRDIATKEELSHDFALHTEDANEAETPCTCGAAECRGKLYAYFPWDDGDDDDEDDGNDDDGNDDDDNDDDESHNGTSSNDESQDKSDHDVQSERIEESDATI</sequence>
<dbReference type="GO" id="GO:0005694">
    <property type="term" value="C:chromosome"/>
    <property type="evidence" value="ECO:0007669"/>
    <property type="project" value="UniProtKB-SubCell"/>
</dbReference>
<feature type="compositionally biased region" description="Acidic residues" evidence="8">
    <location>
        <begin position="228"/>
        <end position="253"/>
    </location>
</feature>
<protein>
    <submittedName>
        <fullName evidence="11">Histone-lysine N-methyltransferase trithorax</fullName>
    </submittedName>
</protein>
<evidence type="ECO:0000256" key="4">
    <source>
        <dbReference type="ARBA" id="ARBA00022679"/>
    </source>
</evidence>
<dbReference type="GO" id="GO:0008168">
    <property type="term" value="F:methyltransferase activity"/>
    <property type="evidence" value="ECO:0007669"/>
    <property type="project" value="UniProtKB-KW"/>
</dbReference>
<evidence type="ECO:0000256" key="5">
    <source>
        <dbReference type="ARBA" id="ARBA00022691"/>
    </source>
</evidence>
<dbReference type="SUPFAM" id="SSF82199">
    <property type="entry name" value="SET domain"/>
    <property type="match status" value="1"/>
</dbReference>
<dbReference type="InterPro" id="IPR046341">
    <property type="entry name" value="SET_dom_sf"/>
</dbReference>
<accession>A0A2R5G4W9</accession>
<keyword evidence="6" id="KW-0479">Metal-binding</keyword>
<dbReference type="SMART" id="SM00317">
    <property type="entry name" value="SET"/>
    <property type="match status" value="1"/>
</dbReference>
<dbReference type="PANTHER" id="PTHR46223">
    <property type="entry name" value="HISTONE-LYSINE N-METHYLTRANSFERASE SUV39H"/>
    <property type="match status" value="1"/>
</dbReference>
<dbReference type="AlphaFoldDB" id="A0A2R5G4W9"/>
<dbReference type="GO" id="GO:0032259">
    <property type="term" value="P:methylation"/>
    <property type="evidence" value="ECO:0007669"/>
    <property type="project" value="UniProtKB-KW"/>
</dbReference>
<dbReference type="Gene3D" id="2.170.270.10">
    <property type="entry name" value="SET domain"/>
    <property type="match status" value="1"/>
</dbReference>
<dbReference type="InterPro" id="IPR003616">
    <property type="entry name" value="Post-SET_dom"/>
</dbReference>
<feature type="compositionally biased region" description="Basic and acidic residues" evidence="8">
    <location>
        <begin position="264"/>
        <end position="284"/>
    </location>
</feature>
<name>A0A2R5G4W9_9STRA</name>
<keyword evidence="4 11" id="KW-0808">Transferase</keyword>
<dbReference type="PROSITE" id="PS50868">
    <property type="entry name" value="POST_SET"/>
    <property type="match status" value="1"/>
</dbReference>
<organism evidence="11 12">
    <name type="scientific">Hondaea fermentalgiana</name>
    <dbReference type="NCBI Taxonomy" id="2315210"/>
    <lineage>
        <taxon>Eukaryota</taxon>
        <taxon>Sar</taxon>
        <taxon>Stramenopiles</taxon>
        <taxon>Bigyra</taxon>
        <taxon>Labyrinthulomycetes</taxon>
        <taxon>Thraustochytrida</taxon>
        <taxon>Thraustochytriidae</taxon>
        <taxon>Hondaea</taxon>
    </lineage>
</organism>
<dbReference type="EMBL" id="BEYU01000018">
    <property type="protein sequence ID" value="GBG26066.1"/>
    <property type="molecule type" value="Genomic_DNA"/>
</dbReference>
<keyword evidence="5" id="KW-0949">S-adenosyl-L-methionine</keyword>
<dbReference type="InParanoid" id="A0A2R5G4W9"/>
<dbReference type="Proteomes" id="UP000241890">
    <property type="component" value="Unassembled WGS sequence"/>
</dbReference>
<evidence type="ECO:0000259" key="10">
    <source>
        <dbReference type="PROSITE" id="PS50868"/>
    </source>
</evidence>
<evidence type="ECO:0000256" key="3">
    <source>
        <dbReference type="ARBA" id="ARBA00022603"/>
    </source>
</evidence>
<dbReference type="GO" id="GO:0046872">
    <property type="term" value="F:metal ion binding"/>
    <property type="evidence" value="ECO:0007669"/>
    <property type="project" value="UniProtKB-KW"/>
</dbReference>
<comment type="subcellular location">
    <subcellularLocation>
        <location evidence="1">Chromosome</location>
    </subcellularLocation>
</comment>
<keyword evidence="12" id="KW-1185">Reference proteome</keyword>